<protein>
    <submittedName>
        <fullName evidence="1">Transposase</fullName>
    </submittedName>
</protein>
<evidence type="ECO:0000313" key="2">
    <source>
        <dbReference type="Proteomes" id="UP000224974"/>
    </source>
</evidence>
<comment type="caution">
    <text evidence="1">The sequence shown here is derived from an EMBL/GenBank/DDBJ whole genome shotgun (WGS) entry which is preliminary data.</text>
</comment>
<dbReference type="EMBL" id="PDDX01000001">
    <property type="protein sequence ID" value="PHI29060.1"/>
    <property type="molecule type" value="Genomic_DNA"/>
</dbReference>
<dbReference type="Proteomes" id="UP000224974">
    <property type="component" value="Unassembled WGS sequence"/>
</dbReference>
<dbReference type="AlphaFoldDB" id="A0A2C6BY60"/>
<keyword evidence="2" id="KW-1185">Reference proteome</keyword>
<organism evidence="1 2">
    <name type="scientific">Budvicia aquatica</name>
    <dbReference type="NCBI Taxonomy" id="82979"/>
    <lineage>
        <taxon>Bacteria</taxon>
        <taxon>Pseudomonadati</taxon>
        <taxon>Pseudomonadota</taxon>
        <taxon>Gammaproteobacteria</taxon>
        <taxon>Enterobacterales</taxon>
        <taxon>Budviciaceae</taxon>
        <taxon>Budvicia</taxon>
    </lineage>
</organism>
<evidence type="ECO:0000313" key="1">
    <source>
        <dbReference type="EMBL" id="PHI29060.1"/>
    </source>
</evidence>
<gene>
    <name evidence="1" type="ORF">CRN84_06875</name>
</gene>
<name>A0A2C6BY60_9GAMM</name>
<proteinExistence type="predicted"/>
<reference evidence="2" key="1">
    <citation type="submission" date="2017-09" db="EMBL/GenBank/DDBJ databases">
        <title>FDA dAtabase for Regulatory Grade micrObial Sequences (FDA-ARGOS): Supporting development and validation of Infectious Disease Dx tests.</title>
        <authorList>
            <person name="Minogue T."/>
            <person name="Wolcott M."/>
            <person name="Wasieloski L."/>
            <person name="Aguilar W."/>
            <person name="Moore D."/>
            <person name="Tallon L."/>
            <person name="Sadzewicz L."/>
            <person name="Ott S."/>
            <person name="Zhao X."/>
            <person name="Nagaraj S."/>
            <person name="Vavikolanu K."/>
            <person name="Aluvathingal J."/>
            <person name="Nadendla S."/>
            <person name="Sichtig H."/>
        </authorList>
    </citation>
    <scope>NUCLEOTIDE SEQUENCE [LARGE SCALE GENOMIC DNA]</scope>
    <source>
        <strain evidence="2">FDAARGOS_387</strain>
    </source>
</reference>
<sequence length="80" mass="8984">MRCLQPPIKTVAAHRHRPTKQRYRPEPAMLINKSESQRCSFAKKAVVDSIGQCNNHVKTCSCGGSLDEAYIYNKGKSVCF</sequence>
<accession>A0A2C6BY60</accession>